<accession>A0A384WK61</accession>
<evidence type="ECO:0000313" key="2">
    <source>
        <dbReference type="EMBL" id="ATI19463.1"/>
    </source>
</evidence>
<sequence length="536" mass="61691">MAKNKNMMSIPDAQDIVTLACFDEKCAPQMFASVTLKHLPNDKLREVFSRAKDYFDEYGMPIGSHLTNEFADELNDRKQRARANGYRELLEGLMENYEVVNPQYVLKGLKDFLFVQEMRGNIPKLVEHLEDNKLEEVEKVLTKLASSKQEEDFNYIWASDMEQVYHGIFNREVGESLEIGIKELDENNVRPTKKELLVMLAPPKRGKSWFGVQCLRAGIQNKKKKWKTLLITLEMAHVKFGERFVQNLWGRCLGEPQTVSSTIIHTDEFGHVQNIDNQPRYACKSILDEFADEKHAARETAQWFEKHSTERPFVLAQFPTGSFTMRKLRAFVDWLDKVEGWHPDQIILDYPGIMKLDINNKRQAMNQLYQDLRGFGVSNNIAMVAFHQSNRDGAREQTVDDVIDETNAGEDFSVTQHADYLITYNQSPEERELNLARLFVPLNRNGKDKYQIVISQNYATGQFCLTSGYRDSRYKDMVVEDSDEAGENPTRERAGVEPPAGYQIDEYGNWFDPETGESWTGARVDANSSGFLKQTP</sequence>
<keyword evidence="2" id="KW-0547">Nucleotide-binding</keyword>
<dbReference type="Proteomes" id="UP000259921">
    <property type="component" value="Segment"/>
</dbReference>
<dbReference type="SUPFAM" id="SSF52540">
    <property type="entry name" value="P-loop containing nucleoside triphosphate hydrolases"/>
    <property type="match status" value="1"/>
</dbReference>
<name>A0A384WK61_9CAUD</name>
<evidence type="ECO:0000313" key="3">
    <source>
        <dbReference type="Proteomes" id="UP000259921"/>
    </source>
</evidence>
<organism evidence="2 3">
    <name type="scientific">Vibrio phage vB_VpaS_KF6</name>
    <dbReference type="NCBI Taxonomy" id="2041477"/>
    <lineage>
        <taxon>Viruses</taxon>
        <taxon>Duplodnaviria</taxon>
        <taxon>Heunggongvirae</taxon>
        <taxon>Uroviricota</taxon>
        <taxon>Caudoviricetes</taxon>
        <taxon>Mardecavirus</taxon>
        <taxon>Mardecavirus SSP002</taxon>
    </lineage>
</organism>
<dbReference type="GO" id="GO:0004386">
    <property type="term" value="F:helicase activity"/>
    <property type="evidence" value="ECO:0007669"/>
    <property type="project" value="UniProtKB-KW"/>
</dbReference>
<reference evidence="2 3" key="1">
    <citation type="submission" date="2017-08" db="EMBL/GenBank/DDBJ databases">
        <title>Complete genome sequence of bacteriophage vB_VpaS_KF6.</title>
        <authorList>
            <person name="Yu J."/>
            <person name="Kwak S.-J."/>
            <person name="Lim J.-A."/>
            <person name="Chang H.-J."/>
        </authorList>
    </citation>
    <scope>NUCLEOTIDE SEQUENCE [LARGE SCALE GENOMIC DNA]</scope>
</reference>
<feature type="region of interest" description="Disordered" evidence="1">
    <location>
        <begin position="480"/>
        <end position="536"/>
    </location>
</feature>
<feature type="compositionally biased region" description="Polar residues" evidence="1">
    <location>
        <begin position="526"/>
        <end position="536"/>
    </location>
</feature>
<dbReference type="EMBL" id="MF754116">
    <property type="protein sequence ID" value="ATI19463.1"/>
    <property type="molecule type" value="Genomic_DNA"/>
</dbReference>
<proteinExistence type="predicted"/>
<dbReference type="Gene3D" id="3.40.50.300">
    <property type="entry name" value="P-loop containing nucleotide triphosphate hydrolases"/>
    <property type="match status" value="1"/>
</dbReference>
<keyword evidence="2" id="KW-0378">Hydrolase</keyword>
<evidence type="ECO:0000256" key="1">
    <source>
        <dbReference type="SAM" id="MobiDB-lite"/>
    </source>
</evidence>
<protein>
    <submittedName>
        <fullName evidence="2">Putative DNA helicase</fullName>
    </submittedName>
</protein>
<keyword evidence="2" id="KW-0067">ATP-binding</keyword>
<dbReference type="InterPro" id="IPR027417">
    <property type="entry name" value="P-loop_NTPase"/>
</dbReference>
<gene>
    <name evidence="2" type="ORF">KF6_055</name>
</gene>
<keyword evidence="2" id="KW-0347">Helicase</keyword>